<dbReference type="SUPFAM" id="SSF101391">
    <property type="entry name" value="Hsp90 co-chaperone CDC37"/>
    <property type="match status" value="1"/>
</dbReference>
<dbReference type="GO" id="GO:0051087">
    <property type="term" value="F:protein-folding chaperone binding"/>
    <property type="evidence" value="ECO:0007669"/>
    <property type="project" value="TreeGrafter"/>
</dbReference>
<dbReference type="GO" id="GO:0050821">
    <property type="term" value="P:protein stabilization"/>
    <property type="evidence" value="ECO:0007669"/>
    <property type="project" value="TreeGrafter"/>
</dbReference>
<comment type="caution">
    <text evidence="8">The sequence shown here is derived from an EMBL/GenBank/DDBJ whole genome shotgun (WGS) entry which is preliminary data.</text>
</comment>
<evidence type="ECO:0000256" key="2">
    <source>
        <dbReference type="ARBA" id="ARBA00006222"/>
    </source>
</evidence>
<dbReference type="GO" id="GO:0051082">
    <property type="term" value="F:unfolded protein binding"/>
    <property type="evidence" value="ECO:0007669"/>
    <property type="project" value="TreeGrafter"/>
</dbReference>
<dbReference type="AlphaFoldDB" id="X6MLG1"/>
<dbReference type="PANTHER" id="PTHR12800:SF4">
    <property type="entry name" value="HSP90 CO-CHAPERONE CDC37"/>
    <property type="match status" value="1"/>
</dbReference>
<evidence type="ECO:0000259" key="7">
    <source>
        <dbReference type="SMART" id="SM01070"/>
    </source>
</evidence>
<dbReference type="InterPro" id="IPR038189">
    <property type="entry name" value="Cdc37_Hsp90-bd_sf"/>
</dbReference>
<comment type="subcellular location">
    <subcellularLocation>
        <location evidence="1">Cytoplasm</location>
    </subcellularLocation>
</comment>
<dbReference type="SMART" id="SM01070">
    <property type="entry name" value="CDC37_M"/>
    <property type="match status" value="1"/>
</dbReference>
<dbReference type="InterPro" id="IPR013873">
    <property type="entry name" value="Cdc37_C"/>
</dbReference>
<dbReference type="Gene3D" id="1.20.58.610">
    <property type="entry name" value="Cdc37, Hsp90 binding domain"/>
    <property type="match status" value="1"/>
</dbReference>
<name>X6MLG1_RETFI</name>
<evidence type="ECO:0000256" key="1">
    <source>
        <dbReference type="ARBA" id="ARBA00004496"/>
    </source>
</evidence>
<comment type="similarity">
    <text evidence="2">Belongs to the CDC37 family.</text>
</comment>
<evidence type="ECO:0000313" key="8">
    <source>
        <dbReference type="EMBL" id="ETO14471.1"/>
    </source>
</evidence>
<evidence type="ECO:0000313" key="9">
    <source>
        <dbReference type="Proteomes" id="UP000023152"/>
    </source>
</evidence>
<evidence type="ECO:0000256" key="4">
    <source>
        <dbReference type="SAM" id="MobiDB-lite"/>
    </source>
</evidence>
<keyword evidence="5" id="KW-0812">Transmembrane</keyword>
<dbReference type="PANTHER" id="PTHR12800">
    <property type="entry name" value="CDC37-RELATED"/>
    <property type="match status" value="1"/>
</dbReference>
<dbReference type="Proteomes" id="UP000023152">
    <property type="component" value="Unassembled WGS sequence"/>
</dbReference>
<keyword evidence="9" id="KW-1185">Reference proteome</keyword>
<feature type="compositionally biased region" description="Low complexity" evidence="4">
    <location>
        <begin position="179"/>
        <end position="200"/>
    </location>
</feature>
<dbReference type="Pfam" id="PF08564">
    <property type="entry name" value="CDC37_C"/>
    <property type="match status" value="1"/>
</dbReference>
<feature type="domain" description="Cdc37 Hsp90 binding" evidence="7">
    <location>
        <begin position="143"/>
        <end position="384"/>
    </location>
</feature>
<feature type="region of interest" description="Disordered" evidence="4">
    <location>
        <begin position="142"/>
        <end position="229"/>
    </location>
</feature>
<reference evidence="8 9" key="1">
    <citation type="journal article" date="2013" name="Curr. Biol.">
        <title>The Genome of the Foraminiferan Reticulomyxa filosa.</title>
        <authorList>
            <person name="Glockner G."/>
            <person name="Hulsmann N."/>
            <person name="Schleicher M."/>
            <person name="Noegel A.A."/>
            <person name="Eichinger L."/>
            <person name="Gallinger C."/>
            <person name="Pawlowski J."/>
            <person name="Sierra R."/>
            <person name="Euteneuer U."/>
            <person name="Pillet L."/>
            <person name="Moustafa A."/>
            <person name="Platzer M."/>
            <person name="Groth M."/>
            <person name="Szafranski K."/>
            <person name="Schliwa M."/>
        </authorList>
    </citation>
    <scope>NUCLEOTIDE SEQUENCE [LARGE SCALE GENOMIC DNA]</scope>
</reference>
<dbReference type="InterPro" id="IPR004918">
    <property type="entry name" value="Cdc37"/>
</dbReference>
<accession>X6MLG1</accession>
<keyword evidence="5" id="KW-0472">Membrane</keyword>
<evidence type="ECO:0000256" key="5">
    <source>
        <dbReference type="SAM" id="Phobius"/>
    </source>
</evidence>
<sequence>MQNVRHKYFFNFQLFILIFKRIYTYFQQCHMLRKSSTKLVFKLLFVLQLHLGVISGKKHKEDSDEDDCHPNIEINTWRRLKERMRNEKGIAKREPELHDKWNTTNINRKHKIVVPDPDASKKGLFYNFFFKTTESAALGTTTNKVDEKQIEKADTGTSTPTPENAKETQPSNNSPSNGTTESQSATTSTTTAAATSTTATQPKNEGTKKATKNEDDDDEDGGVVFEARSDPGKFLNENMKRLKKFAKMDTIEKADKFLKLRPYLVHEASEGYLITYAVDRAVEGADTRELERIAERCLQIHNLVQSCQTGNVKPEIGVEIFYKKLAIPHVAFFLINLLFFLALLCFLLEKYRKELAKQQSELMQRIEIRRIERLREMEEQMEVEKAPVGPGGLDPTEVLNSLPKSLQEAFMTQDVDKLKEVIAQMDQNEAAYHMKRCVDAGLWVENIGDENVDDVNNDVQDIDVQDID</sequence>
<dbReference type="GO" id="GO:0006457">
    <property type="term" value="P:protein folding"/>
    <property type="evidence" value="ECO:0007669"/>
    <property type="project" value="TreeGrafter"/>
</dbReference>
<protein>
    <recommendedName>
        <fullName evidence="10">Hsp90 chaperone protein kinase-targeting subunit</fullName>
    </recommendedName>
</protein>
<dbReference type="OrthoDB" id="440202at2759"/>
<feature type="compositionally biased region" description="Basic and acidic residues" evidence="4">
    <location>
        <begin position="144"/>
        <end position="154"/>
    </location>
</feature>
<gene>
    <name evidence="8" type="ORF">RFI_22900</name>
</gene>
<dbReference type="OMA" id="NWCIDLE"/>
<dbReference type="GO" id="GO:0005737">
    <property type="term" value="C:cytoplasm"/>
    <property type="evidence" value="ECO:0007669"/>
    <property type="project" value="UniProtKB-SubCell"/>
</dbReference>
<evidence type="ECO:0000256" key="3">
    <source>
        <dbReference type="ARBA" id="ARBA00022490"/>
    </source>
</evidence>
<feature type="domain" description="Cdc37 C-terminal" evidence="6">
    <location>
        <begin position="388"/>
        <end position="466"/>
    </location>
</feature>
<organism evidence="8 9">
    <name type="scientific">Reticulomyxa filosa</name>
    <dbReference type="NCBI Taxonomy" id="46433"/>
    <lineage>
        <taxon>Eukaryota</taxon>
        <taxon>Sar</taxon>
        <taxon>Rhizaria</taxon>
        <taxon>Retaria</taxon>
        <taxon>Foraminifera</taxon>
        <taxon>Monothalamids</taxon>
        <taxon>Reticulomyxidae</taxon>
        <taxon>Reticulomyxa</taxon>
    </lineage>
</organism>
<feature type="transmembrane region" description="Helical" evidence="5">
    <location>
        <begin position="330"/>
        <end position="348"/>
    </location>
</feature>
<dbReference type="GO" id="GO:0031072">
    <property type="term" value="F:heat shock protein binding"/>
    <property type="evidence" value="ECO:0007669"/>
    <property type="project" value="TreeGrafter"/>
</dbReference>
<keyword evidence="5" id="KW-1133">Transmembrane helix</keyword>
<dbReference type="EMBL" id="ASPP01020014">
    <property type="protein sequence ID" value="ETO14471.1"/>
    <property type="molecule type" value="Genomic_DNA"/>
</dbReference>
<keyword evidence="3" id="KW-0963">Cytoplasm</keyword>
<feature type="compositionally biased region" description="Polar residues" evidence="4">
    <location>
        <begin position="155"/>
        <end position="178"/>
    </location>
</feature>
<evidence type="ECO:0008006" key="10">
    <source>
        <dbReference type="Google" id="ProtNLM"/>
    </source>
</evidence>
<evidence type="ECO:0000259" key="6">
    <source>
        <dbReference type="SMART" id="SM01069"/>
    </source>
</evidence>
<dbReference type="SMART" id="SM01069">
    <property type="entry name" value="CDC37_C"/>
    <property type="match status" value="1"/>
</dbReference>
<proteinExistence type="inferred from homology"/>
<dbReference type="Gene3D" id="6.10.140.250">
    <property type="match status" value="1"/>
</dbReference>
<dbReference type="InterPro" id="IPR013874">
    <property type="entry name" value="Cdc37_Hsp90-bd"/>
</dbReference>